<dbReference type="PROSITE" id="PS51382">
    <property type="entry name" value="SPX"/>
    <property type="match status" value="1"/>
</dbReference>
<evidence type="ECO:0000256" key="7">
    <source>
        <dbReference type="SAM" id="Phobius"/>
    </source>
</evidence>
<dbReference type="InterPro" id="IPR004342">
    <property type="entry name" value="EXS_C"/>
</dbReference>
<feature type="compositionally biased region" description="Low complexity" evidence="6">
    <location>
        <begin position="94"/>
        <end position="105"/>
    </location>
</feature>
<keyword evidence="3 7" id="KW-0812">Transmembrane</keyword>
<evidence type="ECO:0000313" key="10">
    <source>
        <dbReference type="EMBL" id="KAJ5108573.1"/>
    </source>
</evidence>
<reference evidence="10" key="2">
    <citation type="journal article" date="2023" name="IMA Fungus">
        <title>Comparative genomic study of the Penicillium genus elucidates a diverse pangenome and 15 lateral gene transfer events.</title>
        <authorList>
            <person name="Petersen C."/>
            <person name="Sorensen T."/>
            <person name="Nielsen M.R."/>
            <person name="Sondergaard T.E."/>
            <person name="Sorensen J.L."/>
            <person name="Fitzpatrick D.A."/>
            <person name="Frisvad J.C."/>
            <person name="Nielsen K.L."/>
        </authorList>
    </citation>
    <scope>NUCLEOTIDE SEQUENCE</scope>
    <source>
        <strain evidence="10">IBT 30069</strain>
    </source>
</reference>
<evidence type="ECO:0000256" key="5">
    <source>
        <dbReference type="ARBA" id="ARBA00023136"/>
    </source>
</evidence>
<evidence type="ECO:0000313" key="11">
    <source>
        <dbReference type="Proteomes" id="UP001149165"/>
    </source>
</evidence>
<evidence type="ECO:0000259" key="8">
    <source>
        <dbReference type="PROSITE" id="PS51380"/>
    </source>
</evidence>
<dbReference type="PANTHER" id="PTHR10783">
    <property type="entry name" value="XENOTROPIC AND POLYTROPIC RETROVIRUS RECEPTOR 1-RELATED"/>
    <property type="match status" value="1"/>
</dbReference>
<dbReference type="OrthoDB" id="9970435at2759"/>
<feature type="transmembrane region" description="Helical" evidence="7">
    <location>
        <begin position="459"/>
        <end position="483"/>
    </location>
</feature>
<feature type="region of interest" description="Disordered" evidence="6">
    <location>
        <begin position="314"/>
        <end position="346"/>
    </location>
</feature>
<evidence type="ECO:0000256" key="6">
    <source>
        <dbReference type="SAM" id="MobiDB-lite"/>
    </source>
</evidence>
<evidence type="ECO:0000256" key="2">
    <source>
        <dbReference type="ARBA" id="ARBA00009665"/>
    </source>
</evidence>
<comment type="similarity">
    <text evidence="2">Belongs to the SYG1 (TC 2.A.94) family.</text>
</comment>
<dbReference type="GO" id="GO:0000822">
    <property type="term" value="F:inositol hexakisphosphate binding"/>
    <property type="evidence" value="ECO:0007669"/>
    <property type="project" value="TreeGrafter"/>
</dbReference>
<evidence type="ECO:0000256" key="4">
    <source>
        <dbReference type="ARBA" id="ARBA00022989"/>
    </source>
</evidence>
<feature type="compositionally biased region" description="Acidic residues" evidence="6">
    <location>
        <begin position="174"/>
        <end position="192"/>
    </location>
</feature>
<evidence type="ECO:0008006" key="12">
    <source>
        <dbReference type="Google" id="ProtNLM"/>
    </source>
</evidence>
<dbReference type="GO" id="GO:0016036">
    <property type="term" value="P:cellular response to phosphate starvation"/>
    <property type="evidence" value="ECO:0007669"/>
    <property type="project" value="TreeGrafter"/>
</dbReference>
<feature type="compositionally biased region" description="Polar residues" evidence="6">
    <location>
        <begin position="43"/>
        <end position="52"/>
    </location>
</feature>
<feature type="transmembrane region" description="Helical" evidence="7">
    <location>
        <begin position="725"/>
        <end position="748"/>
    </location>
</feature>
<dbReference type="AlphaFoldDB" id="A0A9W9FY76"/>
<evidence type="ECO:0000256" key="1">
    <source>
        <dbReference type="ARBA" id="ARBA00004141"/>
    </source>
</evidence>
<feature type="compositionally biased region" description="Polar residues" evidence="6">
    <location>
        <begin position="60"/>
        <end position="79"/>
    </location>
</feature>
<feature type="transmembrane region" description="Helical" evidence="7">
    <location>
        <begin position="694"/>
        <end position="713"/>
    </location>
</feature>
<dbReference type="Pfam" id="PF03124">
    <property type="entry name" value="EXS"/>
    <property type="match status" value="1"/>
</dbReference>
<feature type="transmembrane region" description="Helical" evidence="7">
    <location>
        <begin position="504"/>
        <end position="525"/>
    </location>
</feature>
<dbReference type="InterPro" id="IPR004331">
    <property type="entry name" value="SPX_dom"/>
</dbReference>
<name>A0A9W9FY76_9EURO</name>
<dbReference type="Proteomes" id="UP001149165">
    <property type="component" value="Unassembled WGS sequence"/>
</dbReference>
<dbReference type="EMBL" id="JAPQKH010000003">
    <property type="protein sequence ID" value="KAJ5108573.1"/>
    <property type="molecule type" value="Genomic_DNA"/>
</dbReference>
<comment type="subcellular location">
    <subcellularLocation>
        <location evidence="1">Membrane</location>
        <topology evidence="1">Multi-pass membrane protein</topology>
    </subcellularLocation>
</comment>
<proteinExistence type="inferred from homology"/>
<gene>
    <name evidence="10" type="ORF">N7456_005248</name>
</gene>
<feature type="compositionally biased region" description="Basic and acidic residues" evidence="6">
    <location>
        <begin position="315"/>
        <end position="338"/>
    </location>
</feature>
<evidence type="ECO:0000259" key="9">
    <source>
        <dbReference type="PROSITE" id="PS51382"/>
    </source>
</evidence>
<accession>A0A9W9FY76</accession>
<keyword evidence="11" id="KW-1185">Reference proteome</keyword>
<comment type="caution">
    <text evidence="10">The sequence shown here is derived from an EMBL/GenBank/DDBJ whole genome shotgun (WGS) entry which is preliminary data.</text>
</comment>
<feature type="transmembrane region" description="Helical" evidence="7">
    <location>
        <begin position="574"/>
        <end position="597"/>
    </location>
</feature>
<organism evidence="10 11">
    <name type="scientific">Penicillium angulare</name>
    <dbReference type="NCBI Taxonomy" id="116970"/>
    <lineage>
        <taxon>Eukaryota</taxon>
        <taxon>Fungi</taxon>
        <taxon>Dikarya</taxon>
        <taxon>Ascomycota</taxon>
        <taxon>Pezizomycotina</taxon>
        <taxon>Eurotiomycetes</taxon>
        <taxon>Eurotiomycetidae</taxon>
        <taxon>Eurotiales</taxon>
        <taxon>Aspergillaceae</taxon>
        <taxon>Penicillium</taxon>
    </lineage>
</organism>
<dbReference type="CDD" id="cd14475">
    <property type="entry name" value="SPX_SYG1_like"/>
    <property type="match status" value="1"/>
</dbReference>
<reference evidence="10" key="1">
    <citation type="submission" date="2022-11" db="EMBL/GenBank/DDBJ databases">
        <authorList>
            <person name="Petersen C."/>
        </authorList>
    </citation>
    <scope>NUCLEOTIDE SEQUENCE</scope>
    <source>
        <strain evidence="10">IBT 30069</strain>
    </source>
</reference>
<keyword evidence="5 7" id="KW-0472">Membrane</keyword>
<dbReference type="GO" id="GO:0005794">
    <property type="term" value="C:Golgi apparatus"/>
    <property type="evidence" value="ECO:0007669"/>
    <property type="project" value="TreeGrafter"/>
</dbReference>
<feature type="compositionally biased region" description="Basic and acidic residues" evidence="6">
    <location>
        <begin position="151"/>
        <end position="161"/>
    </location>
</feature>
<keyword evidence="4 7" id="KW-1133">Transmembrane helix</keyword>
<feature type="transmembrane region" description="Helical" evidence="7">
    <location>
        <begin position="545"/>
        <end position="567"/>
    </location>
</feature>
<feature type="transmembrane region" description="Helical" evidence="7">
    <location>
        <begin position="768"/>
        <end position="790"/>
    </location>
</feature>
<protein>
    <recommendedName>
        <fullName evidence="12">SPX, N-terminal</fullName>
    </recommendedName>
</protein>
<feature type="domain" description="SPX" evidence="9">
    <location>
        <begin position="1"/>
        <end position="398"/>
    </location>
</feature>
<sequence length="924" mass="106679">MPSANDAHRDLEKELFPEWRAKYIDYKTGKKKIRAIARAIQKGNRSGRTPSFRSPILRTPSFQSPTKLRQRSNTHNNSDGAAPEDASDAHAVSTATPTRQAPRTPGSRFSDNAGNYGSIVASPPMSLSHRERGSDMDSLRLPKAAMDVEEEHVPPEQDLTERGASSPVGHFEDEHTEEDISEDGYSEEEEEVQERPGPKRSPTFLRRVFSQTNGTAEFEKREAEYFVFLDGELDKIDSFYRERQMEAQRKLDVLSRQLDIMRRARAREYNAQYGDDQQQGQGPGKFFGSRIRDTFTGRTRFGKNTRALVAMETPRIPEQENDDAAHRRDYTRRPDSDSAKPAVPYREAKHQLKRALQEYYRGLEVLKDYALLNIEGFRKINKKYNKTIKGYPGKAQGLKVEPSMGSMTDIVNKASFADTKTVELLMREAEELYARFFAGRDRKIAVSKLRHNVNKSTDYSFTVLISGMLLGIGIICSIWGLVLGLSSPVPPLVQRSVADLRQIYGGYFLIVFHFLLFWADCIIWTRSKVNYGFVFEYDSMHMLDWRQFLGIPAFFMLILGICMLVNFQWFNAMYIYWPVLLIGATVIIVFLPAPILYHRSRKWWAATNWRLLLPCFYRVEFRDLFLGDMYCSQSYAMGNIELFFCLYANGWNSPAQCNSSHSRLLGFFTCLPSTMRAFQCIRRYWDSKKPYPHLLNMVKYICGILYYATLSMYRIDRQTSYKASFIFFAAMNACFTSFWDVVFDWSLGNFYNKENWLLRDTLTFRRKWVYYVAALLNIIIRFNWIFYAIYANDIQHSAILSFMISLSEVLRRGIWVIFRVENEHCENVRLVRAFREPPLPYPVSPPLDGAVSQEVTPTDVERVSGPRRASTIVRIGNRIAGAHVEDFERRRPPAHFVDNFLDNAMAHNFAHAGEDWSDDESGPG</sequence>
<dbReference type="Pfam" id="PF03105">
    <property type="entry name" value="SPX"/>
    <property type="match status" value="1"/>
</dbReference>
<dbReference type="GO" id="GO:0005886">
    <property type="term" value="C:plasma membrane"/>
    <property type="evidence" value="ECO:0007669"/>
    <property type="project" value="TreeGrafter"/>
</dbReference>
<dbReference type="PROSITE" id="PS51380">
    <property type="entry name" value="EXS"/>
    <property type="match status" value="1"/>
</dbReference>
<dbReference type="GO" id="GO:0006817">
    <property type="term" value="P:phosphate ion transport"/>
    <property type="evidence" value="ECO:0007669"/>
    <property type="project" value="TreeGrafter"/>
</dbReference>
<evidence type="ECO:0000256" key="3">
    <source>
        <dbReference type="ARBA" id="ARBA00022692"/>
    </source>
</evidence>
<feature type="region of interest" description="Disordered" evidence="6">
    <location>
        <begin position="148"/>
        <end position="205"/>
    </location>
</feature>
<feature type="region of interest" description="Disordered" evidence="6">
    <location>
        <begin position="38"/>
        <end position="136"/>
    </location>
</feature>
<dbReference type="PANTHER" id="PTHR10783:SF103">
    <property type="entry name" value="SOLUTE CARRIER FAMILY 53 MEMBER 1"/>
    <property type="match status" value="1"/>
</dbReference>
<feature type="domain" description="EXS" evidence="8">
    <location>
        <begin position="656"/>
        <end position="851"/>
    </location>
</feature>